<evidence type="ECO:0000313" key="2">
    <source>
        <dbReference type="EMBL" id="RNM13792.1"/>
    </source>
</evidence>
<dbReference type="InterPro" id="IPR046348">
    <property type="entry name" value="SIS_dom_sf"/>
</dbReference>
<dbReference type="PROSITE" id="PS51464">
    <property type="entry name" value="SIS"/>
    <property type="match status" value="1"/>
</dbReference>
<comment type="caution">
    <text evidence="2">The sequence shown here is derived from an EMBL/GenBank/DDBJ whole genome shotgun (WGS) entry which is preliminary data.</text>
</comment>
<proteinExistence type="predicted"/>
<gene>
    <name evidence="2" type="ORF">EFL26_12535</name>
</gene>
<dbReference type="Pfam" id="PF13580">
    <property type="entry name" value="SIS_2"/>
    <property type="match status" value="1"/>
</dbReference>
<evidence type="ECO:0000259" key="1">
    <source>
        <dbReference type="PROSITE" id="PS51464"/>
    </source>
</evidence>
<keyword evidence="3" id="KW-1185">Reference proteome</keyword>
<dbReference type="CDD" id="cd05006">
    <property type="entry name" value="SIS_GmhA"/>
    <property type="match status" value="1"/>
</dbReference>
<dbReference type="RefSeq" id="WP_123223199.1">
    <property type="nucleotide sequence ID" value="NZ_RJSF01000040.1"/>
</dbReference>
<dbReference type="EMBL" id="RJSF01000040">
    <property type="protein sequence ID" value="RNM13792.1"/>
    <property type="molecule type" value="Genomic_DNA"/>
</dbReference>
<dbReference type="GO" id="GO:0097367">
    <property type="term" value="F:carbohydrate derivative binding"/>
    <property type="evidence" value="ECO:0007669"/>
    <property type="project" value="InterPro"/>
</dbReference>
<feature type="domain" description="SIS" evidence="1">
    <location>
        <begin position="30"/>
        <end position="196"/>
    </location>
</feature>
<organism evidence="2 3">
    <name type="scientific">Nocardioides pocheonensis</name>
    <dbReference type="NCBI Taxonomy" id="661485"/>
    <lineage>
        <taxon>Bacteria</taxon>
        <taxon>Bacillati</taxon>
        <taxon>Actinomycetota</taxon>
        <taxon>Actinomycetes</taxon>
        <taxon>Propionibacteriales</taxon>
        <taxon>Nocardioidaceae</taxon>
        <taxon>Nocardioides</taxon>
    </lineage>
</organism>
<dbReference type="PANTHER" id="PTHR30390:SF6">
    <property type="entry name" value="DNAA INITIATOR-ASSOCIATING PROTEIN DIAA"/>
    <property type="match status" value="1"/>
</dbReference>
<dbReference type="SUPFAM" id="SSF53697">
    <property type="entry name" value="SIS domain"/>
    <property type="match status" value="1"/>
</dbReference>
<dbReference type="InterPro" id="IPR035461">
    <property type="entry name" value="GmhA/DiaA"/>
</dbReference>
<dbReference type="PANTHER" id="PTHR30390">
    <property type="entry name" value="SEDOHEPTULOSE 7-PHOSPHATE ISOMERASE / DNAA INITIATOR-ASSOCIATING FACTOR FOR REPLICATION INITIATION"/>
    <property type="match status" value="1"/>
</dbReference>
<evidence type="ECO:0000313" key="3">
    <source>
        <dbReference type="Proteomes" id="UP000279994"/>
    </source>
</evidence>
<dbReference type="GO" id="GO:1901135">
    <property type="term" value="P:carbohydrate derivative metabolic process"/>
    <property type="evidence" value="ECO:0007669"/>
    <property type="project" value="InterPro"/>
</dbReference>
<dbReference type="InterPro" id="IPR050099">
    <property type="entry name" value="SIS_GmhA/DiaA_subfam"/>
</dbReference>
<reference evidence="2 3" key="1">
    <citation type="submission" date="2018-11" db="EMBL/GenBank/DDBJ databases">
        <authorList>
            <person name="Li F."/>
        </authorList>
    </citation>
    <scope>NUCLEOTIDE SEQUENCE [LARGE SCALE GENOMIC DNA]</scope>
    <source>
        <strain evidence="2 3">Gsoil 818</strain>
    </source>
</reference>
<sequence length="198" mass="20882">MSFSKDFLRESVAVIDALDTDTIEAVALGLADVREREGRLFILGVGGSAGHASHAVNDFRKICALESYTPTDNVSELTARANDEGWDTTFSAWLKGSRIGSKDAVLVFSVGGGNAEAKVSTNIVAALELAKERGASIYGIVGRDGGTTAQLADAAVVVPPLFPNHVTPHTEGLAAVIWHLLVTHPALSRAATRWESLT</sequence>
<dbReference type="InterPro" id="IPR001347">
    <property type="entry name" value="SIS_dom"/>
</dbReference>
<dbReference type="AlphaFoldDB" id="A0A3N0GNS0"/>
<dbReference type="Proteomes" id="UP000279994">
    <property type="component" value="Unassembled WGS sequence"/>
</dbReference>
<dbReference type="OrthoDB" id="9810929at2"/>
<accession>A0A3N0GNS0</accession>
<name>A0A3N0GNS0_9ACTN</name>
<dbReference type="Gene3D" id="3.40.50.10490">
    <property type="entry name" value="Glucose-6-phosphate isomerase like protein, domain 1"/>
    <property type="match status" value="1"/>
</dbReference>
<protein>
    <submittedName>
        <fullName evidence="2">SIS domain-containing protein</fullName>
    </submittedName>
</protein>